<dbReference type="CDD" id="cd01068">
    <property type="entry name" value="globin_sensor"/>
    <property type="match status" value="1"/>
</dbReference>
<dbReference type="GO" id="GO:0007165">
    <property type="term" value="P:signal transduction"/>
    <property type="evidence" value="ECO:0007669"/>
    <property type="project" value="UniProtKB-KW"/>
</dbReference>
<evidence type="ECO:0000256" key="2">
    <source>
        <dbReference type="ARBA" id="ARBA00022500"/>
    </source>
</evidence>
<dbReference type="HOGENOM" id="CLU_000445_107_18_5"/>
<dbReference type="InterPro" id="IPR039379">
    <property type="entry name" value="Protoglobin_sensor_dom"/>
</dbReference>
<dbReference type="KEGG" id="ngl:RG1141_CH32860"/>
<comment type="similarity">
    <text evidence="3">Belongs to the methyl-accepting chemotaxis (MCP) protein family.</text>
</comment>
<dbReference type="GO" id="GO:0004888">
    <property type="term" value="F:transmembrane signaling receptor activity"/>
    <property type="evidence" value="ECO:0007669"/>
    <property type="project" value="InterPro"/>
</dbReference>
<dbReference type="InterPro" id="IPR012292">
    <property type="entry name" value="Globin/Proto"/>
</dbReference>
<protein>
    <submittedName>
        <fullName evidence="7">Methyl-accepting chemotaxis protein McpB</fullName>
    </submittedName>
</protein>
<dbReference type="GO" id="GO:0019825">
    <property type="term" value="F:oxygen binding"/>
    <property type="evidence" value="ECO:0007669"/>
    <property type="project" value="InterPro"/>
</dbReference>
<evidence type="ECO:0000313" key="7">
    <source>
        <dbReference type="EMBL" id="CDN55621.1"/>
    </source>
</evidence>
<dbReference type="Proteomes" id="UP000028186">
    <property type="component" value="Chromosome I"/>
</dbReference>
<dbReference type="FunFam" id="1.10.287.950:FF:000001">
    <property type="entry name" value="Methyl-accepting chemotaxis sensory transducer"/>
    <property type="match status" value="1"/>
</dbReference>
<keyword evidence="2" id="KW-0145">Chemotaxis</keyword>
<dbReference type="GO" id="GO:0020037">
    <property type="term" value="F:heme binding"/>
    <property type="evidence" value="ECO:0007669"/>
    <property type="project" value="InterPro"/>
</dbReference>
<comment type="subcellular location">
    <subcellularLocation>
        <location evidence="1">Membrane</location>
    </subcellularLocation>
</comment>
<dbReference type="PATRIC" id="fig|1028801.3.peg.3348"/>
<dbReference type="PANTHER" id="PTHR43531:SF11">
    <property type="entry name" value="METHYL-ACCEPTING CHEMOTAXIS PROTEIN 3"/>
    <property type="match status" value="1"/>
</dbReference>
<proteinExistence type="inferred from homology"/>
<dbReference type="Pfam" id="PF11563">
    <property type="entry name" value="Protoglobin"/>
    <property type="match status" value="1"/>
</dbReference>
<reference evidence="8" key="1">
    <citation type="journal article" date="2014" name="BMC Genomics">
        <title>Genome sequencing of two Neorhizobium galegae strains reveals a noeT gene responsible for the unusual acetylation of the nodulation factors.</title>
        <authorList>
            <person name="Osterman J."/>
            <person name="Marsh J."/>
            <person name="Laine P.K."/>
            <person name="Zeng Z."/>
            <person name="Alatalo E."/>
            <person name="Sullivan J.T."/>
            <person name="Young J.P."/>
            <person name="Thomas-Oates J."/>
            <person name="Paulin L."/>
            <person name="Lindstrom K."/>
        </authorList>
    </citation>
    <scope>NUCLEOTIDE SEQUENCE [LARGE SCALE GENOMIC DNA]</scope>
    <source>
        <strain evidence="8">HAMBI 1141</strain>
    </source>
</reference>
<dbReference type="PANTHER" id="PTHR43531">
    <property type="entry name" value="PROTEIN ICFG"/>
    <property type="match status" value="1"/>
</dbReference>
<dbReference type="AlphaFoldDB" id="A0A068TC30"/>
<dbReference type="PROSITE" id="PS50111">
    <property type="entry name" value="CHEMOTAXIS_TRANSDUC_2"/>
    <property type="match status" value="1"/>
</dbReference>
<dbReference type="InterPro" id="IPR009050">
    <property type="entry name" value="Globin-like_sf"/>
</dbReference>
<evidence type="ECO:0000313" key="8">
    <source>
        <dbReference type="Proteomes" id="UP000028186"/>
    </source>
</evidence>
<evidence type="ECO:0000256" key="3">
    <source>
        <dbReference type="ARBA" id="ARBA00029447"/>
    </source>
</evidence>
<dbReference type="InterPro" id="IPR051310">
    <property type="entry name" value="MCP_chemotaxis"/>
</dbReference>
<dbReference type="EMBL" id="HG938355">
    <property type="protein sequence ID" value="CDN55621.1"/>
    <property type="molecule type" value="Genomic_DNA"/>
</dbReference>
<keyword evidence="4" id="KW-0807">Transducer</keyword>
<dbReference type="SUPFAM" id="SSF58104">
    <property type="entry name" value="Methyl-accepting chemotaxis protein (MCP) signaling domain"/>
    <property type="match status" value="1"/>
</dbReference>
<dbReference type="Gene3D" id="1.10.287.950">
    <property type="entry name" value="Methyl-accepting chemotaxis protein"/>
    <property type="match status" value="1"/>
</dbReference>
<dbReference type="CDD" id="cd11386">
    <property type="entry name" value="MCP_signal"/>
    <property type="match status" value="1"/>
</dbReference>
<evidence type="ECO:0000259" key="6">
    <source>
        <dbReference type="PROSITE" id="PS50885"/>
    </source>
</evidence>
<dbReference type="GO" id="GO:0016020">
    <property type="term" value="C:membrane"/>
    <property type="evidence" value="ECO:0007669"/>
    <property type="project" value="UniProtKB-SubCell"/>
</dbReference>
<dbReference type="Gene3D" id="1.10.490.10">
    <property type="entry name" value="Globins"/>
    <property type="match status" value="1"/>
</dbReference>
<dbReference type="eggNOG" id="COG0840">
    <property type="taxonomic scope" value="Bacteria"/>
</dbReference>
<gene>
    <name evidence="7" type="primary">mcpB</name>
    <name evidence="7" type="ORF">RG1141_CH32860</name>
</gene>
<dbReference type="SUPFAM" id="SSF46458">
    <property type="entry name" value="Globin-like"/>
    <property type="match status" value="1"/>
</dbReference>
<dbReference type="PRINTS" id="PR00260">
    <property type="entry name" value="CHEMTRNSDUCR"/>
</dbReference>
<organism evidence="7 8">
    <name type="scientific">Neorhizobium galegae bv. officinalis bv. officinalis str. HAMBI 1141</name>
    <dbReference type="NCBI Taxonomy" id="1028801"/>
    <lineage>
        <taxon>Bacteria</taxon>
        <taxon>Pseudomonadati</taxon>
        <taxon>Pseudomonadota</taxon>
        <taxon>Alphaproteobacteria</taxon>
        <taxon>Hyphomicrobiales</taxon>
        <taxon>Rhizobiaceae</taxon>
        <taxon>Rhizobium/Agrobacterium group</taxon>
        <taxon>Neorhizobium</taxon>
    </lineage>
</organism>
<dbReference type="PROSITE" id="PS50885">
    <property type="entry name" value="HAMP"/>
    <property type="match status" value="1"/>
</dbReference>
<name>A0A068TC30_NEOGA</name>
<dbReference type="InterPro" id="IPR044398">
    <property type="entry name" value="Globin-sensor_dom"/>
</dbReference>
<evidence type="ECO:0000256" key="4">
    <source>
        <dbReference type="PROSITE-ProRule" id="PRU00284"/>
    </source>
</evidence>
<dbReference type="RefSeq" id="WP_038545780.1">
    <property type="nucleotide sequence ID" value="NZ_HG938355.1"/>
</dbReference>
<dbReference type="InterPro" id="IPR003660">
    <property type="entry name" value="HAMP_dom"/>
</dbReference>
<accession>A0A068TC30</accession>
<dbReference type="InterPro" id="IPR004089">
    <property type="entry name" value="MCPsignal_dom"/>
</dbReference>
<dbReference type="GO" id="GO:0006935">
    <property type="term" value="P:chemotaxis"/>
    <property type="evidence" value="ECO:0007669"/>
    <property type="project" value="UniProtKB-KW"/>
</dbReference>
<feature type="domain" description="Methyl-accepting transducer" evidence="5">
    <location>
        <begin position="240"/>
        <end position="469"/>
    </location>
</feature>
<evidence type="ECO:0000256" key="1">
    <source>
        <dbReference type="ARBA" id="ARBA00004370"/>
    </source>
</evidence>
<feature type="domain" description="HAMP" evidence="6">
    <location>
        <begin position="188"/>
        <end position="235"/>
    </location>
</feature>
<dbReference type="SMART" id="SM00283">
    <property type="entry name" value="MA"/>
    <property type="match status" value="1"/>
</dbReference>
<evidence type="ECO:0000259" key="5">
    <source>
        <dbReference type="PROSITE" id="PS50111"/>
    </source>
</evidence>
<dbReference type="Pfam" id="PF00015">
    <property type="entry name" value="MCPsignal"/>
    <property type="match status" value="1"/>
</dbReference>
<sequence length="507" mass="54727">MSSAEEKRELQKRLDFIGLDQEARARLRRLAPIINAGLSTALGTFYKKIQSIPDTAKSFTNQAHVESAKKRQMSHWNVVGEAKYDERYVESVRAVGAAHAHSGLDPRWYIGSQALVVESLIHKVMAENWPSRFGRGKSEKLAKDVATLVKAAMLDTDYSISAYLEIQAEQRRHAEEAKLAADEEQEVALEALDDVLKGLAAGDLESRLSTALPENFVKMAEGYNGSAERLRGTLATVRHAGEEILVSTNGISQASKDLARRTEEQAQGLEESSATLHQLTHSVSGTAEGASKAAGAVDVALSEARASGPVVKQAVAAMGEIERSSDEISKIIGVIDEIAFQTNLLALNAGVEAARAGEAGRGFAVVAQEVRALAQRCADAAKEIKDLISDSSRQVQAGVDLVNNAGAALSQITTRIDDINTIVKTIATEAAHQSIGLHEVNGALSRMDSLTQENSAMVLDTSKQTSDLRDAVERLVTALRGFKTRSAERLARDRQKREEMPGRRLVA</sequence>
<dbReference type="InterPro" id="IPR004090">
    <property type="entry name" value="Chemotax_Me-accpt_rcpt"/>
</dbReference>